<sequence length="153" mass="16816">METKTSSSRRIKLRASSSARLLAPAVHLRPILHCLLLQLHVRHHPAAARFLRIQGCTLHNSSSASIRLRRFTGYDGGEPRARRAWTAALSMRSAGLGWERDARQRTRGLLVPTATVHSPKPMVSYTLAPPPIEGRGFPEHDCAGGCRPTSLLA</sequence>
<name>A0AAD7A8K9_9AGAR</name>
<accession>A0AAD7A8K9</accession>
<evidence type="ECO:0000313" key="1">
    <source>
        <dbReference type="EMBL" id="KAJ7352206.1"/>
    </source>
</evidence>
<comment type="caution">
    <text evidence="1">The sequence shown here is derived from an EMBL/GenBank/DDBJ whole genome shotgun (WGS) entry which is preliminary data.</text>
</comment>
<proteinExistence type="predicted"/>
<keyword evidence="2" id="KW-1185">Reference proteome</keyword>
<protein>
    <submittedName>
        <fullName evidence="1">Uncharacterized protein</fullName>
    </submittedName>
</protein>
<organism evidence="1 2">
    <name type="scientific">Mycena albidolilacea</name>
    <dbReference type="NCBI Taxonomy" id="1033008"/>
    <lineage>
        <taxon>Eukaryota</taxon>
        <taxon>Fungi</taxon>
        <taxon>Dikarya</taxon>
        <taxon>Basidiomycota</taxon>
        <taxon>Agaricomycotina</taxon>
        <taxon>Agaricomycetes</taxon>
        <taxon>Agaricomycetidae</taxon>
        <taxon>Agaricales</taxon>
        <taxon>Marasmiineae</taxon>
        <taxon>Mycenaceae</taxon>
        <taxon>Mycena</taxon>
    </lineage>
</organism>
<evidence type="ECO:0000313" key="2">
    <source>
        <dbReference type="Proteomes" id="UP001218218"/>
    </source>
</evidence>
<gene>
    <name evidence="1" type="ORF">DFH08DRAFT_81780</name>
</gene>
<dbReference type="EMBL" id="JARIHO010000012">
    <property type="protein sequence ID" value="KAJ7352206.1"/>
    <property type="molecule type" value="Genomic_DNA"/>
</dbReference>
<dbReference type="AlphaFoldDB" id="A0AAD7A8K9"/>
<dbReference type="Proteomes" id="UP001218218">
    <property type="component" value="Unassembled WGS sequence"/>
</dbReference>
<reference evidence="1" key="1">
    <citation type="submission" date="2023-03" db="EMBL/GenBank/DDBJ databases">
        <title>Massive genome expansion in bonnet fungi (Mycena s.s.) driven by repeated elements and novel gene families across ecological guilds.</title>
        <authorList>
            <consortium name="Lawrence Berkeley National Laboratory"/>
            <person name="Harder C.B."/>
            <person name="Miyauchi S."/>
            <person name="Viragh M."/>
            <person name="Kuo A."/>
            <person name="Thoen E."/>
            <person name="Andreopoulos B."/>
            <person name="Lu D."/>
            <person name="Skrede I."/>
            <person name="Drula E."/>
            <person name="Henrissat B."/>
            <person name="Morin E."/>
            <person name="Kohler A."/>
            <person name="Barry K."/>
            <person name="LaButti K."/>
            <person name="Morin E."/>
            <person name="Salamov A."/>
            <person name="Lipzen A."/>
            <person name="Mereny Z."/>
            <person name="Hegedus B."/>
            <person name="Baldrian P."/>
            <person name="Stursova M."/>
            <person name="Weitz H."/>
            <person name="Taylor A."/>
            <person name="Grigoriev I.V."/>
            <person name="Nagy L.G."/>
            <person name="Martin F."/>
            <person name="Kauserud H."/>
        </authorList>
    </citation>
    <scope>NUCLEOTIDE SEQUENCE</scope>
    <source>
        <strain evidence="1">CBHHK002</strain>
    </source>
</reference>